<feature type="transmembrane region" description="Helical" evidence="6">
    <location>
        <begin position="223"/>
        <end position="251"/>
    </location>
</feature>
<comment type="caution">
    <text evidence="7">The sequence shown here is derived from an EMBL/GenBank/DDBJ whole genome shotgun (WGS) entry which is preliminary data.</text>
</comment>
<feature type="transmembrane region" description="Helical" evidence="6">
    <location>
        <begin position="69"/>
        <end position="88"/>
    </location>
</feature>
<reference evidence="7 8" key="1">
    <citation type="submission" date="2015-10" db="EMBL/GenBank/DDBJ databases">
        <title>Transcriptomic analysis of a linuron degrading triple-species bacterial consortium.</title>
        <authorList>
            <person name="Albers P."/>
        </authorList>
    </citation>
    <scope>NUCLEOTIDE SEQUENCE [LARGE SCALE GENOMIC DNA]</scope>
    <source>
        <strain evidence="7 8">WDL6</strain>
    </source>
</reference>
<dbReference type="EMBL" id="LMTR01000065">
    <property type="protein sequence ID" value="KWT67410.1"/>
    <property type="molecule type" value="Genomic_DNA"/>
</dbReference>
<dbReference type="Pfam" id="PF01594">
    <property type="entry name" value="AI-2E_transport"/>
    <property type="match status" value="1"/>
</dbReference>
<comment type="subcellular location">
    <subcellularLocation>
        <location evidence="1">Membrane</location>
        <topology evidence="1">Multi-pass membrane protein</topology>
    </subcellularLocation>
</comment>
<dbReference type="GO" id="GO:0016020">
    <property type="term" value="C:membrane"/>
    <property type="evidence" value="ECO:0007669"/>
    <property type="project" value="UniProtKB-SubCell"/>
</dbReference>
<dbReference type="GO" id="GO:0055085">
    <property type="term" value="P:transmembrane transport"/>
    <property type="evidence" value="ECO:0007669"/>
    <property type="project" value="TreeGrafter"/>
</dbReference>
<keyword evidence="3 6" id="KW-0812">Transmembrane</keyword>
<dbReference type="PATRIC" id="fig|121290.4.peg.3373"/>
<feature type="transmembrane region" description="Helical" evidence="6">
    <location>
        <begin position="134"/>
        <end position="160"/>
    </location>
</feature>
<gene>
    <name evidence="7" type="ORF">APY04_1975</name>
</gene>
<feature type="transmembrane region" description="Helical" evidence="6">
    <location>
        <begin position="195"/>
        <end position="217"/>
    </location>
</feature>
<proteinExistence type="inferred from homology"/>
<evidence type="ECO:0008006" key="9">
    <source>
        <dbReference type="Google" id="ProtNLM"/>
    </source>
</evidence>
<evidence type="ECO:0000256" key="4">
    <source>
        <dbReference type="ARBA" id="ARBA00022989"/>
    </source>
</evidence>
<organism evidence="7 8">
    <name type="scientific">Hyphomicrobium sulfonivorans</name>
    <dbReference type="NCBI Taxonomy" id="121290"/>
    <lineage>
        <taxon>Bacteria</taxon>
        <taxon>Pseudomonadati</taxon>
        <taxon>Pseudomonadota</taxon>
        <taxon>Alphaproteobacteria</taxon>
        <taxon>Hyphomicrobiales</taxon>
        <taxon>Hyphomicrobiaceae</taxon>
        <taxon>Hyphomicrobium</taxon>
    </lineage>
</organism>
<evidence type="ECO:0000256" key="3">
    <source>
        <dbReference type="ARBA" id="ARBA00022692"/>
    </source>
</evidence>
<feature type="transmembrane region" description="Helical" evidence="6">
    <location>
        <begin position="36"/>
        <end position="57"/>
    </location>
</feature>
<feature type="transmembrane region" description="Helical" evidence="6">
    <location>
        <begin position="293"/>
        <end position="319"/>
    </location>
</feature>
<dbReference type="PANTHER" id="PTHR21716">
    <property type="entry name" value="TRANSMEMBRANE PROTEIN"/>
    <property type="match status" value="1"/>
</dbReference>
<name>A0A125NUQ8_HYPSL</name>
<dbReference type="Proteomes" id="UP000059074">
    <property type="component" value="Unassembled WGS sequence"/>
</dbReference>
<protein>
    <recommendedName>
        <fullName evidence="9">AI-2E family transporter</fullName>
    </recommendedName>
</protein>
<evidence type="ECO:0000256" key="6">
    <source>
        <dbReference type="SAM" id="Phobius"/>
    </source>
</evidence>
<evidence type="ECO:0000256" key="5">
    <source>
        <dbReference type="ARBA" id="ARBA00023136"/>
    </source>
</evidence>
<comment type="similarity">
    <text evidence="2">Belongs to the autoinducer-2 exporter (AI-2E) (TC 2.A.86) family.</text>
</comment>
<evidence type="ECO:0000256" key="2">
    <source>
        <dbReference type="ARBA" id="ARBA00009773"/>
    </source>
</evidence>
<keyword evidence="8" id="KW-1185">Reference proteome</keyword>
<evidence type="ECO:0000313" key="7">
    <source>
        <dbReference type="EMBL" id="KWT67410.1"/>
    </source>
</evidence>
<sequence length="348" mass="36337">MLTPSSVLSEAQFIRRVLIFVGILAVAAALYVLSDILLLIFGAVLVAVVLHAIAAPVGRLTGWGERASLAVAGFGTATLIGLVVYLFGAEIADQLYALIERLPEAVSSLSRAEPFLSVSEIVKGSSVGNLIMNAVSWGSTIFGAFATFIVVLIAGIYIAIEPKVYRDGLLKLFPKSAQERVSATLSDASDALRMWLGAQLVAMILVGVLIAIGLAIIGAPSALALGLIAGVLEFVPIVGPVIAAIPALLLASADGWNLVWWTLGVFVVVQQIESNIIMPLLSGKAVDLPPAVGLFAVVALGILFGPLGLLLGYPLAIVIDVAVRRLYVHETLGEEVTIAGEKVDDEQA</sequence>
<keyword evidence="4 6" id="KW-1133">Transmembrane helix</keyword>
<feature type="transmembrane region" description="Helical" evidence="6">
    <location>
        <begin position="258"/>
        <end position="281"/>
    </location>
</feature>
<evidence type="ECO:0000256" key="1">
    <source>
        <dbReference type="ARBA" id="ARBA00004141"/>
    </source>
</evidence>
<dbReference type="PANTHER" id="PTHR21716:SF62">
    <property type="entry name" value="TRANSPORT PROTEIN YDBI-RELATED"/>
    <property type="match status" value="1"/>
</dbReference>
<feature type="transmembrane region" description="Helical" evidence="6">
    <location>
        <begin position="12"/>
        <end position="30"/>
    </location>
</feature>
<dbReference type="InterPro" id="IPR002549">
    <property type="entry name" value="AI-2E-like"/>
</dbReference>
<dbReference type="AlphaFoldDB" id="A0A125NUQ8"/>
<dbReference type="RefSeq" id="WP_198151118.1">
    <property type="nucleotide sequence ID" value="NZ_LMTR01000065.1"/>
</dbReference>
<keyword evidence="5 6" id="KW-0472">Membrane</keyword>
<accession>A0A125NUQ8</accession>
<evidence type="ECO:0000313" key="8">
    <source>
        <dbReference type="Proteomes" id="UP000059074"/>
    </source>
</evidence>